<evidence type="ECO:0000313" key="4">
    <source>
        <dbReference type="EMBL" id="KFM77944.1"/>
    </source>
</evidence>
<keyword evidence="5" id="KW-1185">Reference proteome</keyword>
<reference evidence="4 5" key="1">
    <citation type="submission" date="2013-11" db="EMBL/GenBank/DDBJ databases">
        <title>Genome sequencing of Stegodyphus mimosarum.</title>
        <authorList>
            <person name="Bechsgaard J."/>
        </authorList>
    </citation>
    <scope>NUCLEOTIDE SEQUENCE [LARGE SCALE GENOMIC DNA]</scope>
</reference>
<evidence type="ECO:0000259" key="3">
    <source>
        <dbReference type="PROSITE" id="PS50228"/>
    </source>
</evidence>
<accession>A0A087UKQ5</accession>
<feature type="non-terminal residue" evidence="4">
    <location>
        <position position="114"/>
    </location>
</feature>
<dbReference type="OMA" id="REATHIM"/>
<dbReference type="InterPro" id="IPR000922">
    <property type="entry name" value="Lectin_gal-bd_dom"/>
</dbReference>
<dbReference type="Pfam" id="PF02140">
    <property type="entry name" value="SUEL_Lectin"/>
    <property type="match status" value="1"/>
</dbReference>
<dbReference type="FunFam" id="2.60.120.740:FF:000001">
    <property type="entry name" value="Adhesion G protein-coupled receptor L2"/>
    <property type="match status" value="1"/>
</dbReference>
<gene>
    <name evidence="4" type="ORF">X975_00082</name>
</gene>
<evidence type="ECO:0000256" key="2">
    <source>
        <dbReference type="ARBA" id="ARBA00022734"/>
    </source>
</evidence>
<proteinExistence type="inferred from homology"/>
<feature type="domain" description="SUEL-type lectin" evidence="3">
    <location>
        <begin position="1"/>
        <end position="75"/>
    </location>
</feature>
<dbReference type="InterPro" id="IPR043159">
    <property type="entry name" value="Lectin_gal-bd_sf"/>
</dbReference>
<dbReference type="PROSITE" id="PS50228">
    <property type="entry name" value="SUEL_LECTIN"/>
    <property type="match status" value="1"/>
</dbReference>
<dbReference type="PANTHER" id="PTHR46780">
    <property type="entry name" value="PROTEIN EVA-1"/>
    <property type="match status" value="1"/>
</dbReference>
<comment type="similarity">
    <text evidence="1">Belongs to the G-protein coupled receptor 2 family. LN-TM7 subfamily.</text>
</comment>
<organism evidence="4 5">
    <name type="scientific">Stegodyphus mimosarum</name>
    <name type="common">African social velvet spider</name>
    <dbReference type="NCBI Taxonomy" id="407821"/>
    <lineage>
        <taxon>Eukaryota</taxon>
        <taxon>Metazoa</taxon>
        <taxon>Ecdysozoa</taxon>
        <taxon>Arthropoda</taxon>
        <taxon>Chelicerata</taxon>
        <taxon>Arachnida</taxon>
        <taxon>Araneae</taxon>
        <taxon>Araneomorphae</taxon>
        <taxon>Entelegynae</taxon>
        <taxon>Eresoidea</taxon>
        <taxon>Eresidae</taxon>
        <taxon>Stegodyphus</taxon>
    </lineage>
</organism>
<dbReference type="GO" id="GO:0030246">
    <property type="term" value="F:carbohydrate binding"/>
    <property type="evidence" value="ECO:0007669"/>
    <property type="project" value="UniProtKB-KW"/>
</dbReference>
<keyword evidence="2" id="KW-0430">Lectin</keyword>
<dbReference type="STRING" id="407821.A0A087UKQ5"/>
<dbReference type="AlphaFoldDB" id="A0A087UKQ5"/>
<protein>
    <submittedName>
        <fullName evidence="4">Latrophilin Cirl</fullName>
    </submittedName>
</protein>
<evidence type="ECO:0000313" key="5">
    <source>
        <dbReference type="Proteomes" id="UP000054359"/>
    </source>
</evidence>
<name>A0A087UKQ5_STEMI</name>
<sequence>MITLVRANYGRFSISICNDHGNLDWRVNCMSHHSFPIMQERCNMKPNCSVNVSSATFHDPCPGTLKYLEVQYKCGTDQSTSDFSLLKSTPPSNATEGPMYTKLQTVTYRSASSS</sequence>
<dbReference type="Gene3D" id="2.60.120.740">
    <property type="match status" value="1"/>
</dbReference>
<dbReference type="EMBL" id="KK120278">
    <property type="protein sequence ID" value="KFM77944.1"/>
    <property type="molecule type" value="Genomic_DNA"/>
</dbReference>
<dbReference type="OrthoDB" id="6421086at2759"/>
<evidence type="ECO:0000256" key="1">
    <source>
        <dbReference type="ARBA" id="ARBA00010933"/>
    </source>
</evidence>
<dbReference type="Proteomes" id="UP000054359">
    <property type="component" value="Unassembled WGS sequence"/>
</dbReference>